<feature type="transmembrane region" description="Helical" evidence="10">
    <location>
        <begin position="52"/>
        <end position="70"/>
    </location>
</feature>
<dbReference type="InterPro" id="IPR036721">
    <property type="entry name" value="RCK_C_sf"/>
</dbReference>
<feature type="transmembrane region" description="Helical" evidence="10">
    <location>
        <begin position="238"/>
        <end position="271"/>
    </location>
</feature>
<organism evidence="13 14">
    <name type="scientific">Georgfuchsia toluolica</name>
    <dbReference type="NCBI Taxonomy" id="424218"/>
    <lineage>
        <taxon>Bacteria</taxon>
        <taxon>Pseudomonadati</taxon>
        <taxon>Pseudomonadota</taxon>
        <taxon>Betaproteobacteria</taxon>
        <taxon>Nitrosomonadales</taxon>
        <taxon>Sterolibacteriaceae</taxon>
        <taxon>Georgfuchsia</taxon>
    </lineage>
</organism>
<comment type="caution">
    <text evidence="13">The sequence shown here is derived from an EMBL/GenBank/DDBJ whole genome shotgun (WGS) entry which is preliminary data.</text>
</comment>
<feature type="transmembrane region" description="Helical" evidence="10">
    <location>
        <begin position="135"/>
        <end position="156"/>
    </location>
</feature>
<evidence type="ECO:0000256" key="8">
    <source>
        <dbReference type="ARBA" id="ARBA00023065"/>
    </source>
</evidence>
<feature type="domain" description="RCK N-terminal" evidence="11">
    <location>
        <begin position="428"/>
        <end position="545"/>
    </location>
</feature>
<feature type="transmembrane region" description="Helical" evidence="10">
    <location>
        <begin position="291"/>
        <end position="310"/>
    </location>
</feature>
<evidence type="ECO:0000259" key="12">
    <source>
        <dbReference type="PROSITE" id="PS51202"/>
    </source>
</evidence>
<evidence type="ECO:0000256" key="9">
    <source>
        <dbReference type="ARBA" id="ARBA00023136"/>
    </source>
</evidence>
<keyword evidence="4" id="KW-0633">Potassium transport</keyword>
<dbReference type="GO" id="GO:0005886">
    <property type="term" value="C:plasma membrane"/>
    <property type="evidence" value="ECO:0007669"/>
    <property type="project" value="TreeGrafter"/>
</dbReference>
<keyword evidence="7 10" id="KW-1133">Transmembrane helix</keyword>
<protein>
    <submittedName>
        <fullName evidence="13">Glutathione-regulated potassium-efflux system protein kefB</fullName>
    </submittedName>
</protein>
<keyword evidence="5 10" id="KW-0812">Transmembrane</keyword>
<dbReference type="PROSITE" id="PS51201">
    <property type="entry name" value="RCK_N"/>
    <property type="match status" value="1"/>
</dbReference>
<feature type="transmembrane region" description="Helical" evidence="10">
    <location>
        <begin position="82"/>
        <end position="100"/>
    </location>
</feature>
<sequence length="678" mass="73102">MYGPEGGYDDGDYNNLPLLLRSMNTSLESVLFLLAAAVLVVAVFRSFNLPPVMGYLIVGAVIGPHALNLVADSAGTRQLAEFGVVFLMFSIGLEFSLARLHTMKRLVFGLGTVQVAATIAITMLITRFADFDWRAGLALGGALSMSSTAVLSRLLGDRLELESRHGREVVGVLLFQDLAVVPLLILVPAISQPGGEWLGALGLAVLKAAAVLGIVIFFGPRLMHGWFFMMARQKSSELFVLNVLFITLGLAWLTELAGLSLALGAFLAGMLISETEYRYRVEEDIKPFRDILLGLFFITIGMLLDLRVVLHNLPWVLLLLAGLLLVKLVLAGLLSRVLGSSSGTALRTGLWLCAGGEFGFVLLAQIRQLDLVTSELLQLVLAAVVLSLLLAPLIVHYSDRIVLRFVASEWLSRSMQLTEIAALSMGAEKHAILCGYGRTGQHLARFLDQSGISTIGLDLDPERVRDAALAGEAVSYGDCARRETLIAAGLARAHIVVITFADCEAALRVLSHVRELRPEIPVVARAAEERDVARLTAAGATEVVPEALESSIMLATHTQALLGIPMHKVIRRLREVREQQYGLLRGFFHGASDTGEHLSDDDQPRLHSIILGQGAHAIGKSMTELQLDALGCSISAIRRRGASGSRGMNEILIEGDVVVLLGVPTALTASEERLLTGK</sequence>
<feature type="transmembrane region" description="Helical" evidence="10">
    <location>
        <begin position="107"/>
        <end position="129"/>
    </location>
</feature>
<evidence type="ECO:0000256" key="6">
    <source>
        <dbReference type="ARBA" id="ARBA00022958"/>
    </source>
</evidence>
<dbReference type="PROSITE" id="PS51202">
    <property type="entry name" value="RCK_C"/>
    <property type="match status" value="1"/>
</dbReference>
<feature type="transmembrane region" description="Helical" evidence="10">
    <location>
        <begin position="317"/>
        <end position="338"/>
    </location>
</feature>
<keyword evidence="8" id="KW-0406">Ion transport</keyword>
<dbReference type="InterPro" id="IPR036291">
    <property type="entry name" value="NAD(P)-bd_dom_sf"/>
</dbReference>
<feature type="transmembrane region" description="Helical" evidence="10">
    <location>
        <begin position="26"/>
        <end position="45"/>
    </location>
</feature>
<proteinExistence type="predicted"/>
<dbReference type="Pfam" id="PF02080">
    <property type="entry name" value="TrkA_C"/>
    <property type="match status" value="1"/>
</dbReference>
<evidence type="ECO:0000256" key="4">
    <source>
        <dbReference type="ARBA" id="ARBA00022538"/>
    </source>
</evidence>
<dbReference type="Pfam" id="PF02254">
    <property type="entry name" value="TrkA_N"/>
    <property type="match status" value="1"/>
</dbReference>
<feature type="transmembrane region" description="Helical" evidence="10">
    <location>
        <begin position="168"/>
        <end position="191"/>
    </location>
</feature>
<feature type="transmembrane region" description="Helical" evidence="10">
    <location>
        <begin position="344"/>
        <end position="364"/>
    </location>
</feature>
<dbReference type="Pfam" id="PF00999">
    <property type="entry name" value="Na_H_Exchanger"/>
    <property type="match status" value="1"/>
</dbReference>
<dbReference type="GO" id="GO:1902600">
    <property type="term" value="P:proton transmembrane transport"/>
    <property type="evidence" value="ECO:0007669"/>
    <property type="project" value="InterPro"/>
</dbReference>
<dbReference type="GO" id="GO:0008324">
    <property type="term" value="F:monoatomic cation transmembrane transporter activity"/>
    <property type="evidence" value="ECO:0007669"/>
    <property type="project" value="InterPro"/>
</dbReference>
<feature type="transmembrane region" description="Helical" evidence="10">
    <location>
        <begin position="376"/>
        <end position="395"/>
    </location>
</feature>
<dbReference type="InterPro" id="IPR038770">
    <property type="entry name" value="Na+/solute_symporter_sf"/>
</dbReference>
<evidence type="ECO:0000256" key="7">
    <source>
        <dbReference type="ARBA" id="ARBA00022989"/>
    </source>
</evidence>
<dbReference type="Gene3D" id="3.40.50.720">
    <property type="entry name" value="NAD(P)-binding Rossmann-like Domain"/>
    <property type="match status" value="1"/>
</dbReference>
<dbReference type="EMBL" id="CAJQUM010000001">
    <property type="protein sequence ID" value="CAG4884231.1"/>
    <property type="molecule type" value="Genomic_DNA"/>
</dbReference>
<keyword evidence="2" id="KW-0813">Transport</keyword>
<accession>A0A916NI84</accession>
<feature type="domain" description="RCK C-terminal" evidence="12">
    <location>
        <begin position="593"/>
        <end position="676"/>
    </location>
</feature>
<keyword evidence="6" id="KW-0630">Potassium</keyword>
<evidence type="ECO:0000256" key="5">
    <source>
        <dbReference type="ARBA" id="ARBA00022692"/>
    </source>
</evidence>
<comment type="subcellular location">
    <subcellularLocation>
        <location evidence="1">Membrane</location>
        <topology evidence="1">Multi-pass membrane protein</topology>
    </subcellularLocation>
</comment>
<keyword evidence="14" id="KW-1185">Reference proteome</keyword>
<keyword evidence="3" id="KW-0050">Antiport</keyword>
<evidence type="ECO:0000256" key="2">
    <source>
        <dbReference type="ARBA" id="ARBA00022448"/>
    </source>
</evidence>
<evidence type="ECO:0000256" key="3">
    <source>
        <dbReference type="ARBA" id="ARBA00022449"/>
    </source>
</evidence>
<dbReference type="GO" id="GO:0006813">
    <property type="term" value="P:potassium ion transport"/>
    <property type="evidence" value="ECO:0007669"/>
    <property type="project" value="UniProtKB-KW"/>
</dbReference>
<evidence type="ECO:0000256" key="1">
    <source>
        <dbReference type="ARBA" id="ARBA00004141"/>
    </source>
</evidence>
<evidence type="ECO:0000259" key="11">
    <source>
        <dbReference type="PROSITE" id="PS51201"/>
    </source>
</evidence>
<keyword evidence="9 10" id="KW-0472">Membrane</keyword>
<dbReference type="PANTHER" id="PTHR46157">
    <property type="entry name" value="K(+) EFFLUX ANTIPORTER 3, CHLOROPLASTIC"/>
    <property type="match status" value="1"/>
</dbReference>
<dbReference type="SUPFAM" id="SSF51735">
    <property type="entry name" value="NAD(P)-binding Rossmann-fold domains"/>
    <property type="match status" value="1"/>
</dbReference>
<dbReference type="InterPro" id="IPR006153">
    <property type="entry name" value="Cation/H_exchanger_TM"/>
</dbReference>
<dbReference type="PANTHER" id="PTHR46157:SF4">
    <property type="entry name" value="K(+) EFFLUX ANTIPORTER 3, CHLOROPLASTIC"/>
    <property type="match status" value="1"/>
</dbReference>
<dbReference type="SUPFAM" id="SSF116726">
    <property type="entry name" value="TrkA C-terminal domain-like"/>
    <property type="match status" value="1"/>
</dbReference>
<evidence type="ECO:0000256" key="10">
    <source>
        <dbReference type="SAM" id="Phobius"/>
    </source>
</evidence>
<name>A0A916NI84_9PROT</name>
<evidence type="ECO:0000313" key="13">
    <source>
        <dbReference type="EMBL" id="CAG4884231.1"/>
    </source>
</evidence>
<reference evidence="13" key="1">
    <citation type="submission" date="2021-04" db="EMBL/GenBank/DDBJ databases">
        <authorList>
            <person name="Hornung B."/>
        </authorList>
    </citation>
    <scope>NUCLEOTIDE SEQUENCE</scope>
    <source>
        <strain evidence="13">G5G6</strain>
    </source>
</reference>
<dbReference type="Proteomes" id="UP000742786">
    <property type="component" value="Unassembled WGS sequence"/>
</dbReference>
<dbReference type="InterPro" id="IPR003148">
    <property type="entry name" value="RCK_N"/>
</dbReference>
<dbReference type="InterPro" id="IPR006037">
    <property type="entry name" value="RCK_C"/>
</dbReference>
<gene>
    <name evidence="13" type="ORF">GTOL_12114</name>
</gene>
<dbReference type="Gene3D" id="1.20.1530.20">
    <property type="match status" value="1"/>
</dbReference>
<evidence type="ECO:0000313" key="14">
    <source>
        <dbReference type="Proteomes" id="UP000742786"/>
    </source>
</evidence>
<dbReference type="GO" id="GO:0015297">
    <property type="term" value="F:antiporter activity"/>
    <property type="evidence" value="ECO:0007669"/>
    <property type="project" value="UniProtKB-KW"/>
</dbReference>
<dbReference type="AlphaFoldDB" id="A0A916NI84"/>
<feature type="transmembrane region" description="Helical" evidence="10">
    <location>
        <begin position="197"/>
        <end position="218"/>
    </location>
</feature>